<evidence type="ECO:0000313" key="9">
    <source>
        <dbReference type="EMBL" id="QDQ29054.1"/>
    </source>
</evidence>
<dbReference type="PANTHER" id="PTHR11054">
    <property type="entry name" value="6-PHOSPHOGLUCONOLACTONASE"/>
    <property type="match status" value="1"/>
</dbReference>
<evidence type="ECO:0000256" key="1">
    <source>
        <dbReference type="ARBA" id="ARBA00000832"/>
    </source>
</evidence>
<evidence type="ECO:0000256" key="4">
    <source>
        <dbReference type="ARBA" id="ARBA00010662"/>
    </source>
</evidence>
<dbReference type="Proteomes" id="UP000317550">
    <property type="component" value="Chromosome"/>
</dbReference>
<dbReference type="InterPro" id="IPR039104">
    <property type="entry name" value="6PGL"/>
</dbReference>
<comment type="similarity">
    <text evidence="4 7">Belongs to the glucosamine/galactosamine-6-phosphate isomerase family. 6-phosphogluconolactonase subfamily.</text>
</comment>
<feature type="domain" description="Glucosamine/galactosamine-6-phosphate isomerase" evidence="8">
    <location>
        <begin position="19"/>
        <end position="226"/>
    </location>
</feature>
<gene>
    <name evidence="7 9" type="primary">pgl</name>
    <name evidence="9" type="ORF">FNU76_23390</name>
</gene>
<proteinExistence type="inferred from homology"/>
<dbReference type="InterPro" id="IPR037171">
    <property type="entry name" value="NagB/RpiA_transferase-like"/>
</dbReference>
<dbReference type="KEGG" id="cari:FNU76_23390"/>
<evidence type="ECO:0000256" key="3">
    <source>
        <dbReference type="ARBA" id="ARBA00004961"/>
    </source>
</evidence>
<sequence>MIRGTMADLTLREYDSRVDLDISLAREVAAALEDAISARGAASLAVSGGKTPIGMFQQLRQMRMDWSKVWITLVDDRWLPVDHPDSNERLARVHLLKYQLEAAHYVSLHNDAATPEAGLAEVEARLRAIPQPFDVLILGMGEDGHTASLFPCAAELEDACAPESSQLLTAVNPTSAPYPRISLTLAAIARARNLLVHLTGARKKTQFEAAMANPTEKLPIKRVLDAANGIRHVYWAE</sequence>
<protein>
    <recommendedName>
        <fullName evidence="6 7">6-phosphogluconolactonase</fullName>
        <shortName evidence="7">6PGL</shortName>
        <ecNumber evidence="5 7">3.1.1.31</ecNumber>
    </recommendedName>
</protein>
<keyword evidence="10" id="KW-1185">Reference proteome</keyword>
<evidence type="ECO:0000256" key="7">
    <source>
        <dbReference type="RuleBase" id="RU365095"/>
    </source>
</evidence>
<comment type="pathway">
    <text evidence="3 7">Carbohydrate degradation; pentose phosphate pathway; D-ribulose 5-phosphate from D-glucose 6-phosphate (oxidative stage): step 2/3.</text>
</comment>
<dbReference type="GO" id="GO:0005975">
    <property type="term" value="P:carbohydrate metabolic process"/>
    <property type="evidence" value="ECO:0007669"/>
    <property type="project" value="UniProtKB-UniRule"/>
</dbReference>
<dbReference type="Gene3D" id="3.40.50.1360">
    <property type="match status" value="1"/>
</dbReference>
<accession>A0A516SLL4</accession>
<evidence type="ECO:0000256" key="6">
    <source>
        <dbReference type="ARBA" id="ARBA00020337"/>
    </source>
</evidence>
<dbReference type="EC" id="3.1.1.31" evidence="5 7"/>
<dbReference type="OrthoDB" id="9810967at2"/>
<dbReference type="EMBL" id="CP041730">
    <property type="protein sequence ID" value="QDQ29054.1"/>
    <property type="molecule type" value="Genomic_DNA"/>
</dbReference>
<name>A0A516SLL4_9NEIS</name>
<dbReference type="GO" id="GO:0017057">
    <property type="term" value="F:6-phosphogluconolactonase activity"/>
    <property type="evidence" value="ECO:0007669"/>
    <property type="project" value="UniProtKB-UniRule"/>
</dbReference>
<keyword evidence="7 9" id="KW-0378">Hydrolase</keyword>
<evidence type="ECO:0000256" key="5">
    <source>
        <dbReference type="ARBA" id="ARBA00013198"/>
    </source>
</evidence>
<dbReference type="CDD" id="cd01400">
    <property type="entry name" value="6PGL"/>
    <property type="match status" value="1"/>
</dbReference>
<comment type="catalytic activity">
    <reaction evidence="1 7">
        <text>6-phospho-D-glucono-1,5-lactone + H2O = 6-phospho-D-gluconate + H(+)</text>
        <dbReference type="Rhea" id="RHEA:12556"/>
        <dbReference type="ChEBI" id="CHEBI:15377"/>
        <dbReference type="ChEBI" id="CHEBI:15378"/>
        <dbReference type="ChEBI" id="CHEBI:57955"/>
        <dbReference type="ChEBI" id="CHEBI:58759"/>
        <dbReference type="EC" id="3.1.1.31"/>
    </reaction>
</comment>
<evidence type="ECO:0000256" key="2">
    <source>
        <dbReference type="ARBA" id="ARBA00002681"/>
    </source>
</evidence>
<dbReference type="GO" id="GO:0006098">
    <property type="term" value="P:pentose-phosphate shunt"/>
    <property type="evidence" value="ECO:0007669"/>
    <property type="project" value="UniProtKB-UniPathway"/>
</dbReference>
<dbReference type="InterPro" id="IPR006148">
    <property type="entry name" value="Glc/Gal-6P_isomerase"/>
</dbReference>
<evidence type="ECO:0000313" key="10">
    <source>
        <dbReference type="Proteomes" id="UP000317550"/>
    </source>
</evidence>
<dbReference type="Pfam" id="PF01182">
    <property type="entry name" value="Glucosamine_iso"/>
    <property type="match status" value="1"/>
</dbReference>
<dbReference type="InterPro" id="IPR005900">
    <property type="entry name" value="6-phosphogluconolactonase_DevB"/>
</dbReference>
<dbReference type="SUPFAM" id="SSF100950">
    <property type="entry name" value="NagB/RpiA/CoA transferase-like"/>
    <property type="match status" value="1"/>
</dbReference>
<dbReference type="PANTHER" id="PTHR11054:SF0">
    <property type="entry name" value="6-PHOSPHOGLUCONOLACTONASE"/>
    <property type="match status" value="1"/>
</dbReference>
<comment type="function">
    <text evidence="2 7">Hydrolysis of 6-phosphogluconolactone to 6-phosphogluconate.</text>
</comment>
<dbReference type="NCBIfam" id="TIGR01198">
    <property type="entry name" value="pgl"/>
    <property type="match status" value="1"/>
</dbReference>
<reference evidence="10" key="1">
    <citation type="submission" date="2019-07" db="EMBL/GenBank/DDBJ databases">
        <title>Chitinimonas sp. nov., isolated from Ny-Alesund, arctica soil.</title>
        <authorList>
            <person name="Xu Q."/>
            <person name="Peng F."/>
        </authorList>
    </citation>
    <scope>NUCLEOTIDE SEQUENCE [LARGE SCALE GENOMIC DNA]</scope>
    <source>
        <strain evidence="10">R3-44</strain>
    </source>
</reference>
<dbReference type="AlphaFoldDB" id="A0A516SLL4"/>
<dbReference type="UniPathway" id="UPA00115">
    <property type="reaction ID" value="UER00409"/>
</dbReference>
<organism evidence="9 10">
    <name type="scientific">Chitinimonas arctica</name>
    <dbReference type="NCBI Taxonomy" id="2594795"/>
    <lineage>
        <taxon>Bacteria</taxon>
        <taxon>Pseudomonadati</taxon>
        <taxon>Pseudomonadota</taxon>
        <taxon>Betaproteobacteria</taxon>
        <taxon>Neisseriales</taxon>
        <taxon>Chitinibacteraceae</taxon>
        <taxon>Chitinimonas</taxon>
    </lineage>
</organism>
<evidence type="ECO:0000259" key="8">
    <source>
        <dbReference type="Pfam" id="PF01182"/>
    </source>
</evidence>